<comment type="subcellular location">
    <subcellularLocation>
        <location evidence="1">Endoplasmic reticulum membrane</location>
        <topology evidence="1">Multi-pass membrane protein</topology>
    </subcellularLocation>
</comment>
<dbReference type="GO" id="GO:0005789">
    <property type="term" value="C:endoplasmic reticulum membrane"/>
    <property type="evidence" value="ECO:0007669"/>
    <property type="project" value="UniProtKB-SubCell"/>
</dbReference>
<evidence type="ECO:0000256" key="8">
    <source>
        <dbReference type="ARBA" id="ARBA00031073"/>
    </source>
</evidence>
<dbReference type="Proteomes" id="UP000694844">
    <property type="component" value="Chromosome 5"/>
</dbReference>
<feature type="transmembrane region" description="Helical" evidence="9">
    <location>
        <begin position="7"/>
        <end position="33"/>
    </location>
</feature>
<evidence type="ECO:0000256" key="9">
    <source>
        <dbReference type="PIRNR" id="PIRNR031032"/>
    </source>
</evidence>
<organism evidence="11 12">
    <name type="scientific">Crassostrea virginica</name>
    <name type="common">Eastern oyster</name>
    <dbReference type="NCBI Taxonomy" id="6565"/>
    <lineage>
        <taxon>Eukaryota</taxon>
        <taxon>Metazoa</taxon>
        <taxon>Spiralia</taxon>
        <taxon>Lophotrochozoa</taxon>
        <taxon>Mollusca</taxon>
        <taxon>Bivalvia</taxon>
        <taxon>Autobranchia</taxon>
        <taxon>Pteriomorphia</taxon>
        <taxon>Ostreida</taxon>
        <taxon>Ostreoidea</taxon>
        <taxon>Ostreidae</taxon>
        <taxon>Crassostrea</taxon>
    </lineage>
</organism>
<evidence type="ECO:0000313" key="12">
    <source>
        <dbReference type="RefSeq" id="XP_022344651.1"/>
    </source>
</evidence>
<dbReference type="KEGG" id="cvn:111137478"/>
<feature type="transmembrane region" description="Helical" evidence="9">
    <location>
        <begin position="95"/>
        <end position="116"/>
    </location>
</feature>
<sequence length="168" mass="20054">MLRIIDYIFLFYFVSHIPITVLFDSQVIFPAWIYPKMFLDVKDNYCEHFKDVLMADPPPWFKSFCWCELLLQFPFFFVATYALWKGVQNCRWIRVPFIVYSTHVATTTVAICYHILMERFDHPKNRGPDSLKERVSLLAIYAPYLVIPILLLLDSLFSEVYFKKTKRS</sequence>
<comment type="similarity">
    <text evidence="2">Belongs to the TMEM97/sigma-2 receptor family.</text>
</comment>
<dbReference type="PANTHER" id="PTHR31204">
    <property type="entry name" value="SIGMA INTRACELLULAR RECEPTOR 2"/>
    <property type="match status" value="1"/>
</dbReference>
<evidence type="ECO:0000256" key="1">
    <source>
        <dbReference type="ARBA" id="ARBA00004477"/>
    </source>
</evidence>
<proteinExistence type="inferred from homology"/>
<dbReference type="InterPro" id="IPR051987">
    <property type="entry name" value="Sigma-2_receptor-like"/>
</dbReference>
<feature type="transmembrane region" description="Helical" evidence="9">
    <location>
        <begin position="136"/>
        <end position="157"/>
    </location>
</feature>
<evidence type="ECO:0000256" key="3">
    <source>
        <dbReference type="ARBA" id="ARBA00018102"/>
    </source>
</evidence>
<keyword evidence="5" id="KW-0256">Endoplasmic reticulum</keyword>
<evidence type="ECO:0000256" key="6">
    <source>
        <dbReference type="ARBA" id="ARBA00022989"/>
    </source>
</evidence>
<feature type="domain" description="EXPERA" evidence="10">
    <location>
        <begin position="5"/>
        <end position="152"/>
    </location>
</feature>
<evidence type="ECO:0000256" key="7">
    <source>
        <dbReference type="ARBA" id="ARBA00023136"/>
    </source>
</evidence>
<evidence type="ECO:0000313" key="11">
    <source>
        <dbReference type="Proteomes" id="UP000694844"/>
    </source>
</evidence>
<dbReference type="GeneID" id="111137478"/>
<evidence type="ECO:0000256" key="2">
    <source>
        <dbReference type="ARBA" id="ARBA00009096"/>
    </source>
</evidence>
<keyword evidence="11" id="KW-1185">Reference proteome</keyword>
<dbReference type="AlphaFoldDB" id="A0A8B8EXD9"/>
<evidence type="ECO:0000256" key="5">
    <source>
        <dbReference type="ARBA" id="ARBA00022824"/>
    </source>
</evidence>
<dbReference type="RefSeq" id="XP_022344651.1">
    <property type="nucleotide sequence ID" value="XM_022488943.1"/>
</dbReference>
<evidence type="ECO:0000256" key="4">
    <source>
        <dbReference type="ARBA" id="ARBA00022692"/>
    </source>
</evidence>
<evidence type="ECO:0000259" key="10">
    <source>
        <dbReference type="PROSITE" id="PS51751"/>
    </source>
</evidence>
<dbReference type="Pfam" id="PF05241">
    <property type="entry name" value="EBP"/>
    <property type="match status" value="1"/>
</dbReference>
<dbReference type="InterPro" id="IPR033118">
    <property type="entry name" value="EXPERA"/>
</dbReference>
<keyword evidence="6 9" id="KW-1133">Transmembrane helix</keyword>
<name>A0A8B8EXD9_CRAVI</name>
<keyword evidence="7 9" id="KW-0472">Membrane</keyword>
<protein>
    <recommendedName>
        <fullName evidence="3">Sigma intracellular receptor 2</fullName>
    </recommendedName>
    <alternativeName>
        <fullName evidence="8">Transmembrane protein 97</fullName>
    </alternativeName>
</protein>
<keyword evidence="4 9" id="KW-0812">Transmembrane</keyword>
<dbReference type="PIRSF" id="PIRSF031032">
    <property type="entry name" value="TMP_97_prd"/>
    <property type="match status" value="1"/>
</dbReference>
<dbReference type="InterPro" id="IPR016964">
    <property type="entry name" value="Sigma2_recept"/>
</dbReference>
<dbReference type="PANTHER" id="PTHR31204:SF1">
    <property type="entry name" value="SIGMA INTRACELLULAR RECEPTOR 2"/>
    <property type="match status" value="1"/>
</dbReference>
<reference evidence="12" key="1">
    <citation type="submission" date="2025-08" db="UniProtKB">
        <authorList>
            <consortium name="RefSeq"/>
        </authorList>
    </citation>
    <scope>IDENTIFICATION</scope>
    <source>
        <tissue evidence="12">Whole sample</tissue>
    </source>
</reference>
<dbReference type="OrthoDB" id="433124at2759"/>
<accession>A0A8B8EXD9</accession>
<gene>
    <name evidence="12" type="primary">LOC111137478</name>
</gene>
<dbReference type="PROSITE" id="PS51751">
    <property type="entry name" value="EXPERA"/>
    <property type="match status" value="1"/>
</dbReference>
<feature type="transmembrane region" description="Helical" evidence="9">
    <location>
        <begin position="60"/>
        <end position="83"/>
    </location>
</feature>